<dbReference type="PANTHER" id="PTHR47425:SF2">
    <property type="entry name" value="FARB-RELATED"/>
    <property type="match status" value="1"/>
</dbReference>
<feature type="region of interest" description="Disordered" evidence="2">
    <location>
        <begin position="79"/>
        <end position="105"/>
    </location>
</feature>
<evidence type="ECO:0000313" key="4">
    <source>
        <dbReference type="EMBL" id="KAG7409818.1"/>
    </source>
</evidence>
<protein>
    <submittedName>
        <fullName evidence="4">Cutinase transcription factor 1 beta</fullName>
    </submittedName>
</protein>
<feature type="domain" description="Xylanolytic transcriptional activator regulatory" evidence="3">
    <location>
        <begin position="153"/>
        <end position="413"/>
    </location>
</feature>
<evidence type="ECO:0000259" key="3">
    <source>
        <dbReference type="Pfam" id="PF04082"/>
    </source>
</evidence>
<dbReference type="PANTHER" id="PTHR47425">
    <property type="entry name" value="FARB-RELATED"/>
    <property type="match status" value="1"/>
</dbReference>
<dbReference type="InterPro" id="IPR007219">
    <property type="entry name" value="XnlR_reg_dom"/>
</dbReference>
<dbReference type="GO" id="GO:0003677">
    <property type="term" value="F:DNA binding"/>
    <property type="evidence" value="ECO:0007669"/>
    <property type="project" value="InterPro"/>
</dbReference>
<evidence type="ECO:0000256" key="2">
    <source>
        <dbReference type="SAM" id="MobiDB-lite"/>
    </source>
</evidence>
<dbReference type="GO" id="GO:0008270">
    <property type="term" value="F:zinc ion binding"/>
    <property type="evidence" value="ECO:0007669"/>
    <property type="project" value="InterPro"/>
</dbReference>
<dbReference type="Proteomes" id="UP000694050">
    <property type="component" value="Unassembled WGS sequence"/>
</dbReference>
<dbReference type="GO" id="GO:0006351">
    <property type="term" value="P:DNA-templated transcription"/>
    <property type="evidence" value="ECO:0007669"/>
    <property type="project" value="InterPro"/>
</dbReference>
<evidence type="ECO:0000313" key="5">
    <source>
        <dbReference type="Proteomes" id="UP000694050"/>
    </source>
</evidence>
<name>A0A8J5TT04_FUSOX</name>
<organism evidence="4 5">
    <name type="scientific">Fusarium oxysporum f. sp. rapae</name>
    <dbReference type="NCBI Taxonomy" id="485398"/>
    <lineage>
        <taxon>Eukaryota</taxon>
        <taxon>Fungi</taxon>
        <taxon>Dikarya</taxon>
        <taxon>Ascomycota</taxon>
        <taxon>Pezizomycotina</taxon>
        <taxon>Sordariomycetes</taxon>
        <taxon>Hypocreomycetidae</taxon>
        <taxon>Hypocreales</taxon>
        <taxon>Nectriaceae</taxon>
        <taxon>Fusarium</taxon>
        <taxon>Fusarium oxysporum species complex</taxon>
    </lineage>
</organism>
<sequence>MAEPAPTIGGAMRSVPYRLGHLRIDAGCQAEATELSTSSQTNYGDPTLHKLADGGAPTRDANRASAQIHDLPGIAWQHLFPPGDGQATTTPREAGESPPSSGISATLPTRNAFAYRFLAVNNLNSMSSQDINFLESQGCFLVPVRHILDEFVEQYFLHSHPLLPFLDEGGFWGMYSPQASEDSEETMPLLVFYSMLFSSCNFVSQASIVALGFPSIRAARASLYRRAKLLYDLETELSPVHLSQAALLLTYWSPSDSSRLKRPNSTWRSMAIQNARAAQGPKYAAMQTISKTADVKHHKRQTSLKRLWWCCIIRDRILPLVVRRPRQITRSDFDFDKNHGLSYEDLQDEVERSSVYDPTAKHQLVEIFIYVVNLCTVLTDLITLVFPAEHVLDEELPLDSRELGRIRDCRAALKMWYESAARDFPVPAGASTPVTNMPCLGRDFCHESTILYANVMYMYYYSAKAALSHYEARRFATTPTLSRLNVSLRESLVKYRLKQDIQDATSGTTACLDQLIQLQLAHYLPLSTMACTALPLFLGVLGAKFSSHQSTNGSLDSLAERNHHLTILFRAMEIYKPQYDSVDFVRDMVKSIVAEAQSNIPPETAPGSQRTSLSGWTDVLENHPNVYLRLITALDVFLKKSEPPEEEDFPGHLRRLSRTSSYPSAAQDGIIDLEFASAVSDQSLGVTVHNAASCSHSSLDKNPFNDLWPELERYWGLIPRSLSAECDLDSAGHDAKTNDVKIEASQPRQSKKAELPPESLRVYTLTDVLTPEVRADTDLILPGFETLHGWAGTPFNTNTHAPERYLADIEMLELLLQ</sequence>
<gene>
    <name evidence="4" type="ORF">Forpe1208_v010832</name>
</gene>
<proteinExistence type="predicted"/>
<keyword evidence="1" id="KW-0539">Nucleus</keyword>
<feature type="compositionally biased region" description="Polar residues" evidence="2">
    <location>
        <begin position="34"/>
        <end position="44"/>
    </location>
</feature>
<dbReference type="AlphaFoldDB" id="A0A8J5TT04"/>
<reference evidence="4" key="1">
    <citation type="submission" date="2021-04" db="EMBL/GenBank/DDBJ databases">
        <title>First draft genome resource for Brassicaceae pathogens Fusarium oxysporum f. sp. raphani and Fusarium oxysporum f. sp. rapae.</title>
        <authorList>
            <person name="Asai S."/>
        </authorList>
    </citation>
    <scope>NUCLEOTIDE SEQUENCE</scope>
    <source>
        <strain evidence="4">Tf1208</strain>
    </source>
</reference>
<accession>A0A8J5TT04</accession>
<comment type="caution">
    <text evidence="4">The sequence shown here is derived from an EMBL/GenBank/DDBJ whole genome shotgun (WGS) entry which is preliminary data.</text>
</comment>
<dbReference type="InterPro" id="IPR052761">
    <property type="entry name" value="Fungal_Detox/Toxin_TFs"/>
</dbReference>
<dbReference type="Pfam" id="PF04082">
    <property type="entry name" value="Fungal_trans"/>
    <property type="match status" value="1"/>
</dbReference>
<feature type="region of interest" description="Disordered" evidence="2">
    <location>
        <begin position="33"/>
        <end position="62"/>
    </location>
</feature>
<dbReference type="EMBL" id="JAELUQ010000008">
    <property type="protein sequence ID" value="KAG7409818.1"/>
    <property type="molecule type" value="Genomic_DNA"/>
</dbReference>
<evidence type="ECO:0000256" key="1">
    <source>
        <dbReference type="ARBA" id="ARBA00023242"/>
    </source>
</evidence>
<dbReference type="CDD" id="cd12148">
    <property type="entry name" value="fungal_TF_MHR"/>
    <property type="match status" value="1"/>
</dbReference>